<feature type="coiled-coil region" evidence="1">
    <location>
        <begin position="715"/>
        <end position="756"/>
    </location>
</feature>
<sequence>MFSDAVDHCNSTFSRNNGQIVKSIFKGKSCKFKNDNLSANSKFDRDDHHFVVPSSNQQLSINSSIKNEKDTENIHKYKQKNKELKTKLKILIKNMNDQELKFKQQIKNEKESFELHLLDIQNQNTVLKNKNTELKQKYQISSKMEKEFETKFFVIDQRLSQLFSCVSIYFQKEISSIDDIMNIFTKKIKGNKMEATNINTCYKNDLFQAKEKYSEKLKILQNKENKKEQKNQERLCLNNAQSIIVIREANIHNNNDQKSQVSSPSPAKKESKKKKYKKSTNNCNTVLNTNPSSIPTHIPHLLQIHQTPQIYVNNNSSYSESILSDEFLLDSDLDYKRNIIPPTQQFFVNQKMDMSPNIVKTHFELMFNANVFSVKPKKFKDKESQHHLQFSGIIHETLGPFENKLNEMKENNNFTLKTQNEKIPMEATKHESINVKQTEITNKEIIPNKIKQTIQQEEIYVVDPKENQKNEIPESSEEINFKFSSDSLYSLSCDLKSHTGNKNHIKARIEQIRKNVEDTIENYYDEYQRIMKEYDNSSESEELHPPFKDKYDEFRFYVRNCIFYSKGIQTDPLKFDISNECNFVKKNFSTFIIFDHTSPILDNTKSRKEIAQKHKNIISKNFEIFTNFEQNIVPIMDSKINNPSKKYIIDKLLQIENLQYFDIFPVIKTRTLQISGFTCHEQDLDNSSRANYYENHVFCRKVFEIVDIFNRNTEIDDLKDEINLIRKENENYIKEIKEFTNKKNHFNNELRQLFLKDVHTQKIIDFESQSDFNNSIHVLHQIFDYFNQQNTQFDRTKDILIQIIQYLKNEQFHLEQILSDESLQTEFLTEISNCIDRSSKAQIYQNKLTEKDNILKTIKDQLNMATIELEKSKKNAEMQRKEMIIDSLKVKIDDIQNENLFLKQELIKKRQDFDIIQTMTPNTQFQAKREKSFKEYENLISKLQAQCNQQKMAIQAISNKVDST</sequence>
<feature type="coiled-coil region" evidence="1">
    <location>
        <begin position="502"/>
        <end position="533"/>
    </location>
</feature>
<feature type="region of interest" description="Disordered" evidence="2">
    <location>
        <begin position="254"/>
        <end position="288"/>
    </location>
</feature>
<organism evidence="3 4">
    <name type="scientific">Tritrichomonas foetus</name>
    <dbReference type="NCBI Taxonomy" id="1144522"/>
    <lineage>
        <taxon>Eukaryota</taxon>
        <taxon>Metamonada</taxon>
        <taxon>Parabasalia</taxon>
        <taxon>Tritrichomonadida</taxon>
        <taxon>Tritrichomonadidae</taxon>
        <taxon>Tritrichomonas</taxon>
    </lineage>
</organism>
<keyword evidence="4" id="KW-1185">Reference proteome</keyword>
<dbReference type="GeneID" id="94831547"/>
<comment type="caution">
    <text evidence="3">The sequence shown here is derived from an EMBL/GenBank/DDBJ whole genome shotgun (WGS) entry which is preliminary data.</text>
</comment>
<protein>
    <submittedName>
        <fullName evidence="3">Uncharacterized protein</fullName>
    </submittedName>
</protein>
<feature type="coiled-coil region" evidence="1">
    <location>
        <begin position="855"/>
        <end position="960"/>
    </location>
</feature>
<feature type="coiled-coil region" evidence="1">
    <location>
        <begin position="203"/>
        <end position="240"/>
    </location>
</feature>
<evidence type="ECO:0000256" key="2">
    <source>
        <dbReference type="SAM" id="MobiDB-lite"/>
    </source>
</evidence>
<dbReference type="AlphaFoldDB" id="A0A1J4L4Q6"/>
<dbReference type="Proteomes" id="UP000179807">
    <property type="component" value="Unassembled WGS sequence"/>
</dbReference>
<evidence type="ECO:0000256" key="1">
    <source>
        <dbReference type="SAM" id="Coils"/>
    </source>
</evidence>
<evidence type="ECO:0000313" key="4">
    <source>
        <dbReference type="Proteomes" id="UP000179807"/>
    </source>
</evidence>
<gene>
    <name evidence="3" type="ORF">TRFO_12778</name>
</gene>
<keyword evidence="1" id="KW-0175">Coiled coil</keyword>
<feature type="coiled-coil region" evidence="1">
    <location>
        <begin position="67"/>
        <end position="137"/>
    </location>
</feature>
<name>A0A1J4L4Q6_9EUKA</name>
<accession>A0A1J4L4Q6</accession>
<dbReference type="EMBL" id="MLAK01000057">
    <property type="protein sequence ID" value="OHT16909.1"/>
    <property type="molecule type" value="Genomic_DNA"/>
</dbReference>
<proteinExistence type="predicted"/>
<evidence type="ECO:0000313" key="3">
    <source>
        <dbReference type="EMBL" id="OHT16909.1"/>
    </source>
</evidence>
<dbReference type="RefSeq" id="XP_068370045.1">
    <property type="nucleotide sequence ID" value="XM_068496843.1"/>
</dbReference>
<reference evidence="3" key="1">
    <citation type="submission" date="2016-10" db="EMBL/GenBank/DDBJ databases">
        <authorList>
            <person name="Benchimol M."/>
            <person name="Almeida L.G."/>
            <person name="Vasconcelos A.T."/>
            <person name="Perreira-Neves A."/>
            <person name="Rosa I.A."/>
            <person name="Tasca T."/>
            <person name="Bogo M.R."/>
            <person name="de Souza W."/>
        </authorList>
    </citation>
    <scope>NUCLEOTIDE SEQUENCE [LARGE SCALE GENOMIC DNA]</scope>
    <source>
        <strain evidence="3">K</strain>
    </source>
</reference>
<dbReference type="VEuPathDB" id="TrichDB:TRFO_12778"/>